<feature type="transmembrane region" description="Helical" evidence="6">
    <location>
        <begin position="493"/>
        <end position="511"/>
    </location>
</feature>
<dbReference type="PROSITE" id="PS50850">
    <property type="entry name" value="MFS"/>
    <property type="match status" value="1"/>
</dbReference>
<feature type="transmembrane region" description="Helical" evidence="6">
    <location>
        <begin position="182"/>
        <end position="206"/>
    </location>
</feature>
<evidence type="ECO:0000256" key="6">
    <source>
        <dbReference type="SAM" id="Phobius"/>
    </source>
</evidence>
<feature type="compositionally biased region" description="Polar residues" evidence="5">
    <location>
        <begin position="1"/>
        <end position="14"/>
    </location>
</feature>
<dbReference type="InterPro" id="IPR005829">
    <property type="entry name" value="Sugar_transporter_CS"/>
</dbReference>
<feature type="transmembrane region" description="Helical" evidence="6">
    <location>
        <begin position="244"/>
        <end position="264"/>
    </location>
</feature>
<feature type="transmembrane region" description="Helical" evidence="6">
    <location>
        <begin position="351"/>
        <end position="371"/>
    </location>
</feature>
<dbReference type="InterPro" id="IPR020846">
    <property type="entry name" value="MFS_dom"/>
</dbReference>
<reference evidence="9" key="1">
    <citation type="journal article" date="2019" name="Int. J. Syst. Evol. Microbiol.">
        <title>The Global Catalogue of Microorganisms (GCM) 10K type strain sequencing project: providing services to taxonomists for standard genome sequencing and annotation.</title>
        <authorList>
            <consortium name="The Broad Institute Genomics Platform"/>
            <consortium name="The Broad Institute Genome Sequencing Center for Infectious Disease"/>
            <person name="Wu L."/>
            <person name="Ma J."/>
        </authorList>
    </citation>
    <scope>NUCLEOTIDE SEQUENCE [LARGE SCALE GENOMIC DNA]</scope>
    <source>
        <strain evidence="9">JCM 3325</strain>
    </source>
</reference>
<dbReference type="PANTHER" id="PTHR23501">
    <property type="entry name" value="MAJOR FACILITATOR SUPERFAMILY"/>
    <property type="match status" value="1"/>
</dbReference>
<dbReference type="Gene3D" id="1.20.1250.20">
    <property type="entry name" value="MFS general substrate transporter like domains"/>
    <property type="match status" value="1"/>
</dbReference>
<feature type="transmembrane region" description="Helical" evidence="6">
    <location>
        <begin position="119"/>
        <end position="141"/>
    </location>
</feature>
<dbReference type="Pfam" id="PF07690">
    <property type="entry name" value="MFS_1"/>
    <property type="match status" value="1"/>
</dbReference>
<feature type="transmembrane region" description="Helical" evidence="6">
    <location>
        <begin position="95"/>
        <end position="113"/>
    </location>
</feature>
<feature type="transmembrane region" description="Helical" evidence="6">
    <location>
        <begin position="30"/>
        <end position="52"/>
    </location>
</feature>
<evidence type="ECO:0000259" key="7">
    <source>
        <dbReference type="PROSITE" id="PS50850"/>
    </source>
</evidence>
<dbReference type="PROSITE" id="PS00216">
    <property type="entry name" value="SUGAR_TRANSPORT_1"/>
    <property type="match status" value="1"/>
</dbReference>
<feature type="transmembrane region" description="Helical" evidence="6">
    <location>
        <begin position="377"/>
        <end position="401"/>
    </location>
</feature>
<comment type="subcellular location">
    <subcellularLocation>
        <location evidence="1">Cell membrane</location>
        <topology evidence="1">Multi-pass membrane protein</topology>
    </subcellularLocation>
</comment>
<keyword evidence="4 6" id="KW-0472">Membrane</keyword>
<feature type="transmembrane region" description="Helical" evidence="6">
    <location>
        <begin position="218"/>
        <end position="238"/>
    </location>
</feature>
<feature type="transmembrane region" description="Helical" evidence="6">
    <location>
        <begin position="153"/>
        <end position="176"/>
    </location>
</feature>
<dbReference type="Gene3D" id="1.20.1720.10">
    <property type="entry name" value="Multidrug resistance protein D"/>
    <property type="match status" value="1"/>
</dbReference>
<gene>
    <name evidence="8" type="ORF">GCM10010191_17890</name>
</gene>
<accession>A0ABP5VS03</accession>
<keyword evidence="9" id="KW-1185">Reference proteome</keyword>
<feature type="transmembrane region" description="Helical" evidence="6">
    <location>
        <begin position="285"/>
        <end position="306"/>
    </location>
</feature>
<dbReference type="InterPro" id="IPR011701">
    <property type="entry name" value="MFS"/>
</dbReference>
<evidence type="ECO:0000256" key="3">
    <source>
        <dbReference type="ARBA" id="ARBA00022989"/>
    </source>
</evidence>
<evidence type="ECO:0000256" key="1">
    <source>
        <dbReference type="ARBA" id="ARBA00004651"/>
    </source>
</evidence>
<evidence type="ECO:0000313" key="9">
    <source>
        <dbReference type="Proteomes" id="UP001501231"/>
    </source>
</evidence>
<dbReference type="PANTHER" id="PTHR23501:SF197">
    <property type="entry name" value="COMD"/>
    <property type="match status" value="1"/>
</dbReference>
<evidence type="ECO:0000256" key="2">
    <source>
        <dbReference type="ARBA" id="ARBA00022692"/>
    </source>
</evidence>
<dbReference type="EMBL" id="BAAARW010000006">
    <property type="protein sequence ID" value="GAA2409666.1"/>
    <property type="molecule type" value="Genomic_DNA"/>
</dbReference>
<evidence type="ECO:0000313" key="8">
    <source>
        <dbReference type="EMBL" id="GAA2409666.1"/>
    </source>
</evidence>
<protein>
    <recommendedName>
        <fullName evidence="7">Major facilitator superfamily (MFS) profile domain-containing protein</fullName>
    </recommendedName>
</protein>
<feature type="transmembrane region" description="Helical" evidence="6">
    <location>
        <begin position="326"/>
        <end position="344"/>
    </location>
</feature>
<name>A0ABP5VS03_9ACTN</name>
<feature type="transmembrane region" description="Helical" evidence="6">
    <location>
        <begin position="422"/>
        <end position="441"/>
    </location>
</feature>
<keyword evidence="2 6" id="KW-0812">Transmembrane</keyword>
<feature type="transmembrane region" description="Helical" evidence="6">
    <location>
        <begin position="64"/>
        <end position="83"/>
    </location>
</feature>
<dbReference type="Proteomes" id="UP001501231">
    <property type="component" value="Unassembled WGS sequence"/>
</dbReference>
<dbReference type="InterPro" id="IPR036259">
    <property type="entry name" value="MFS_trans_sf"/>
</dbReference>
<evidence type="ECO:0000256" key="5">
    <source>
        <dbReference type="SAM" id="MobiDB-lite"/>
    </source>
</evidence>
<keyword evidence="3 6" id="KW-1133">Transmembrane helix</keyword>
<sequence length="521" mass="51925">MGTPGTASDWSEATSAAASGGGARPPRRMIIGLASGQFLATLSTTVIATALPTISGDLGGGQSHVSWIASTTLLAATIAGPIMGKLADVLGRRRVFVVTALLYVTGAAIAGTSTGTGRLIAGLAVQGVGIGGLLVMTQVLLGDLATPRERGRYIGYIVMGYGTAAVSGPLIGGHLVGLGGSGWRLCFLGAVPLAVLVCGAVLRGLPTSDRRPGRSVDVAGMIGLGGTTVCLLLIVTFGGRTIAWSAPETAALAAAALAFTALLVRSGRTAPDPVLPARLIRSRPFLICAAASMVTSGVLYVALFLLPQYMQIVQGVSPARSGMLMLPLLLCQIVTTPLVGAALSRFGVWKPFALTGASLIFAGALLLAAGSAAAGTILLPAAMGLLGIGMGSTAQILMVVAQMNARAADLGITTSMITFARSFGAATGVAVVGAIVTARVADLLPGRLAEAGIAAPDRAGAAGLIGAPESVSALPAPVRQAIAETYAAAFHDAFSWSLVVIAAAPALIALARGPRLPGGTT</sequence>
<organism evidence="8 9">
    <name type="scientific">Actinomadura vinacea</name>
    <dbReference type="NCBI Taxonomy" id="115336"/>
    <lineage>
        <taxon>Bacteria</taxon>
        <taxon>Bacillati</taxon>
        <taxon>Actinomycetota</taxon>
        <taxon>Actinomycetes</taxon>
        <taxon>Streptosporangiales</taxon>
        <taxon>Thermomonosporaceae</taxon>
        <taxon>Actinomadura</taxon>
    </lineage>
</organism>
<comment type="caution">
    <text evidence="8">The sequence shown here is derived from an EMBL/GenBank/DDBJ whole genome shotgun (WGS) entry which is preliminary data.</text>
</comment>
<proteinExistence type="predicted"/>
<evidence type="ECO:0000256" key="4">
    <source>
        <dbReference type="ARBA" id="ARBA00023136"/>
    </source>
</evidence>
<feature type="domain" description="Major facilitator superfamily (MFS) profile" evidence="7">
    <location>
        <begin position="29"/>
        <end position="517"/>
    </location>
</feature>
<dbReference type="SUPFAM" id="SSF103473">
    <property type="entry name" value="MFS general substrate transporter"/>
    <property type="match status" value="1"/>
</dbReference>
<feature type="region of interest" description="Disordered" evidence="5">
    <location>
        <begin position="1"/>
        <end position="23"/>
    </location>
</feature>